<evidence type="ECO:0000313" key="8">
    <source>
        <dbReference type="Proteomes" id="UP001430065"/>
    </source>
</evidence>
<dbReference type="Proteomes" id="UP001430065">
    <property type="component" value="Unassembled WGS sequence"/>
</dbReference>
<accession>A0ABS2JT01</accession>
<keyword evidence="4" id="KW-0804">Transcription</keyword>
<evidence type="ECO:0000313" key="7">
    <source>
        <dbReference type="EMBL" id="MBM7121996.1"/>
    </source>
</evidence>
<dbReference type="InterPro" id="IPR013325">
    <property type="entry name" value="RNA_pol_sigma_r2"/>
</dbReference>
<proteinExistence type="inferred from homology"/>
<dbReference type="SUPFAM" id="SSF88946">
    <property type="entry name" value="Sigma2 domain of RNA polymerase sigma factors"/>
    <property type="match status" value="1"/>
</dbReference>
<evidence type="ECO:0000259" key="5">
    <source>
        <dbReference type="Pfam" id="PF04542"/>
    </source>
</evidence>
<keyword evidence="2" id="KW-0805">Transcription regulation</keyword>
<organism evidence="7 8">
    <name type="scientific">Dyella kyungheensis</name>
    <dbReference type="NCBI Taxonomy" id="1242174"/>
    <lineage>
        <taxon>Bacteria</taxon>
        <taxon>Pseudomonadati</taxon>
        <taxon>Pseudomonadota</taxon>
        <taxon>Gammaproteobacteria</taxon>
        <taxon>Lysobacterales</taxon>
        <taxon>Rhodanobacteraceae</taxon>
        <taxon>Dyella</taxon>
    </lineage>
</organism>
<dbReference type="InterPro" id="IPR013249">
    <property type="entry name" value="RNA_pol_sigma70_r4_t2"/>
</dbReference>
<dbReference type="Pfam" id="PF08281">
    <property type="entry name" value="Sigma70_r4_2"/>
    <property type="match status" value="1"/>
</dbReference>
<dbReference type="EMBL" id="JADIKC010000005">
    <property type="protein sequence ID" value="MBM7121996.1"/>
    <property type="molecule type" value="Genomic_DNA"/>
</dbReference>
<dbReference type="SUPFAM" id="SSF88659">
    <property type="entry name" value="Sigma3 and sigma4 domains of RNA polymerase sigma factors"/>
    <property type="match status" value="1"/>
</dbReference>
<reference evidence="7 8" key="1">
    <citation type="submission" date="2020-10" db="EMBL/GenBank/DDBJ databases">
        <title>Phylogeny of dyella-like bacteria.</title>
        <authorList>
            <person name="Fu J."/>
        </authorList>
    </citation>
    <scope>NUCLEOTIDE SEQUENCE [LARGE SCALE GENOMIC DNA]</scope>
    <source>
        <strain evidence="7 8">THG-B117</strain>
    </source>
</reference>
<sequence length="169" mass="18538">MTRDDGQDRSFDDVLRRHAGLLSRIAASYEADPALRDDLLQDMALALWRALPNWRGEAPLRAFVARVAHNRGATHVVGQMRSPLGGALSDDWIEPRHGPDGHAELEERRVRLQDAVRRLPLSQRQAVTLALEGFSHAEIADALGITANSVGVRLNRAKAALKSVLGEDA</sequence>
<dbReference type="NCBIfam" id="TIGR02937">
    <property type="entry name" value="sigma70-ECF"/>
    <property type="match status" value="1"/>
</dbReference>
<dbReference type="InterPro" id="IPR007627">
    <property type="entry name" value="RNA_pol_sigma70_r2"/>
</dbReference>
<dbReference type="PANTHER" id="PTHR43133">
    <property type="entry name" value="RNA POLYMERASE ECF-TYPE SIGMA FACTO"/>
    <property type="match status" value="1"/>
</dbReference>
<gene>
    <name evidence="7" type="ORF">ISP20_12605</name>
</gene>
<protein>
    <submittedName>
        <fullName evidence="7">Sigma-70 family RNA polymerase sigma factor</fullName>
    </submittedName>
</protein>
<evidence type="ECO:0000256" key="3">
    <source>
        <dbReference type="ARBA" id="ARBA00023082"/>
    </source>
</evidence>
<dbReference type="InterPro" id="IPR013324">
    <property type="entry name" value="RNA_pol_sigma_r3/r4-like"/>
</dbReference>
<dbReference type="InterPro" id="IPR039425">
    <property type="entry name" value="RNA_pol_sigma-70-like"/>
</dbReference>
<dbReference type="RefSeq" id="WP_204636439.1">
    <property type="nucleotide sequence ID" value="NZ_JADIKC010000005.1"/>
</dbReference>
<dbReference type="InterPro" id="IPR014284">
    <property type="entry name" value="RNA_pol_sigma-70_dom"/>
</dbReference>
<feature type="domain" description="RNA polymerase sigma-70 region 2" evidence="5">
    <location>
        <begin position="16"/>
        <end position="75"/>
    </location>
</feature>
<evidence type="ECO:0000256" key="2">
    <source>
        <dbReference type="ARBA" id="ARBA00023015"/>
    </source>
</evidence>
<evidence type="ECO:0000259" key="6">
    <source>
        <dbReference type="Pfam" id="PF08281"/>
    </source>
</evidence>
<comment type="caution">
    <text evidence="7">The sequence shown here is derived from an EMBL/GenBank/DDBJ whole genome shotgun (WGS) entry which is preliminary data.</text>
</comment>
<name>A0ABS2JT01_9GAMM</name>
<evidence type="ECO:0000256" key="1">
    <source>
        <dbReference type="ARBA" id="ARBA00010641"/>
    </source>
</evidence>
<comment type="similarity">
    <text evidence="1">Belongs to the sigma-70 factor family. ECF subfamily.</text>
</comment>
<dbReference type="CDD" id="cd06171">
    <property type="entry name" value="Sigma70_r4"/>
    <property type="match status" value="1"/>
</dbReference>
<dbReference type="Gene3D" id="1.10.10.10">
    <property type="entry name" value="Winged helix-like DNA-binding domain superfamily/Winged helix DNA-binding domain"/>
    <property type="match status" value="1"/>
</dbReference>
<keyword evidence="8" id="KW-1185">Reference proteome</keyword>
<evidence type="ECO:0000256" key="4">
    <source>
        <dbReference type="ARBA" id="ARBA00023163"/>
    </source>
</evidence>
<feature type="domain" description="RNA polymerase sigma factor 70 region 4 type 2" evidence="6">
    <location>
        <begin position="110"/>
        <end position="161"/>
    </location>
</feature>
<dbReference type="PANTHER" id="PTHR43133:SF45">
    <property type="entry name" value="RNA POLYMERASE ECF-TYPE SIGMA FACTOR"/>
    <property type="match status" value="1"/>
</dbReference>
<dbReference type="InterPro" id="IPR036388">
    <property type="entry name" value="WH-like_DNA-bd_sf"/>
</dbReference>
<dbReference type="Pfam" id="PF04542">
    <property type="entry name" value="Sigma70_r2"/>
    <property type="match status" value="1"/>
</dbReference>
<dbReference type="Gene3D" id="1.10.1740.10">
    <property type="match status" value="1"/>
</dbReference>
<keyword evidence="3" id="KW-0731">Sigma factor</keyword>